<dbReference type="CDD" id="cd21937">
    <property type="entry name" value="ZIP_MycBP-like"/>
    <property type="match status" value="1"/>
</dbReference>
<reference evidence="6 7" key="1">
    <citation type="journal article" date="2019" name="Sci. Rep.">
        <title>Comparative genomics of chytrid fungi reveal insights into the obligate biotrophic and pathogenic lifestyle of Synchytrium endobioticum.</title>
        <authorList>
            <person name="van de Vossenberg B.T.L.H."/>
            <person name="Warris S."/>
            <person name="Nguyen H.D.T."/>
            <person name="van Gent-Pelzer M.P.E."/>
            <person name="Joly D.L."/>
            <person name="van de Geest H.C."/>
            <person name="Bonants P.J.M."/>
            <person name="Smith D.S."/>
            <person name="Levesque C.A."/>
            <person name="van der Lee T.A.J."/>
        </authorList>
    </citation>
    <scope>NUCLEOTIDE SEQUENCE [LARGE SCALE GENOMIC DNA]</scope>
    <source>
        <strain evidence="6 7">CBS 675.73</strain>
    </source>
</reference>
<accession>A0A507FL66</accession>
<dbReference type="STRING" id="246404.A0A507FL66"/>
<protein>
    <submittedName>
        <fullName evidence="6">Uncharacterized protein</fullName>
    </submittedName>
</protein>
<dbReference type="OrthoDB" id="524165at2759"/>
<keyword evidence="4" id="KW-0175">Coiled coil</keyword>
<keyword evidence="7" id="KW-1185">Reference proteome</keyword>
<proteinExistence type="inferred from homology"/>
<dbReference type="GO" id="GO:0003713">
    <property type="term" value="F:transcription coactivator activity"/>
    <property type="evidence" value="ECO:0007669"/>
    <property type="project" value="InterPro"/>
</dbReference>
<name>A0A507FL66_9FUNG</name>
<evidence type="ECO:0000256" key="5">
    <source>
        <dbReference type="SAM" id="MobiDB-lite"/>
    </source>
</evidence>
<evidence type="ECO:0000256" key="2">
    <source>
        <dbReference type="ARBA" id="ARBA00009389"/>
    </source>
</evidence>
<feature type="region of interest" description="Disordered" evidence="5">
    <location>
        <begin position="295"/>
        <end position="324"/>
    </location>
</feature>
<dbReference type="PANTHER" id="PTHR13168:SF0">
    <property type="entry name" value="C-MYC-BINDING PROTEIN"/>
    <property type="match status" value="1"/>
</dbReference>
<evidence type="ECO:0000256" key="3">
    <source>
        <dbReference type="ARBA" id="ARBA00023242"/>
    </source>
</evidence>
<dbReference type="GO" id="GO:0005634">
    <property type="term" value="C:nucleus"/>
    <property type="evidence" value="ECO:0007669"/>
    <property type="project" value="UniProtKB-SubCell"/>
</dbReference>
<evidence type="ECO:0000256" key="4">
    <source>
        <dbReference type="SAM" id="Coils"/>
    </source>
</evidence>
<feature type="coiled-coil region" evidence="4">
    <location>
        <begin position="441"/>
        <end position="468"/>
    </location>
</feature>
<gene>
    <name evidence="6" type="ORF">CcCBS67573_g02275</name>
</gene>
<dbReference type="InterPro" id="IPR026060">
    <property type="entry name" value="AMY1"/>
</dbReference>
<dbReference type="Proteomes" id="UP000320333">
    <property type="component" value="Unassembled WGS sequence"/>
</dbReference>
<sequence length="481" mass="52929">MVMCTSGTATPQTQTNSVCGAELHSHCHGDTSNASMSDTSVDGMPGTVPCTNATQQGRSGDALADFQADESLKTWLHWAETPVHAAEPQGALFAHTSNYVVDDQSRESVFQTPIDIPALDNTRAEPASETEYNYSFDFPRELPQLPQPTTAPQRPSLLLRCSASIKRCFSRHNTVGNNDAPEAVEGPAVGSLLRSKFRPMRSASEREHQLAEKSKKLLVLLEPFERDAKLSPASVLSLENSFMTKHTLEPESMDPTQDDSLETCCNVSFVSENNPKDVDAVVVERPLILDTKREHEPTPELFSLPNKAPPTSKDHEISRSGANGGSIYAVDQKKEDFRKYLEKNGIIDALTKGESFTCVSCLVESSSANLVHYGEKARFAKDAAPKMPLHQQMRSLGVKPKPHFFVNRKPVLVGLYEEPEKPESPIEFIKQFLGGPGDVDLEALKHENEELKKRVDELQARVEELTNPNGLQPEADSAPAQ</sequence>
<dbReference type="PANTHER" id="PTHR13168">
    <property type="entry name" value="ASSOCIATE OF C-MYC AMY-1"/>
    <property type="match status" value="1"/>
</dbReference>
<feature type="region of interest" description="Disordered" evidence="5">
    <location>
        <begin position="29"/>
        <end position="48"/>
    </location>
</feature>
<evidence type="ECO:0000256" key="1">
    <source>
        <dbReference type="ARBA" id="ARBA00004123"/>
    </source>
</evidence>
<comment type="similarity">
    <text evidence="2">Belongs to the AMY1 family.</text>
</comment>
<dbReference type="EMBL" id="QEAP01000046">
    <property type="protein sequence ID" value="TPX76450.1"/>
    <property type="molecule type" value="Genomic_DNA"/>
</dbReference>
<organism evidence="6 7">
    <name type="scientific">Chytriomyces confervae</name>
    <dbReference type="NCBI Taxonomy" id="246404"/>
    <lineage>
        <taxon>Eukaryota</taxon>
        <taxon>Fungi</taxon>
        <taxon>Fungi incertae sedis</taxon>
        <taxon>Chytridiomycota</taxon>
        <taxon>Chytridiomycota incertae sedis</taxon>
        <taxon>Chytridiomycetes</taxon>
        <taxon>Chytridiales</taxon>
        <taxon>Chytriomycetaceae</taxon>
        <taxon>Chytriomyces</taxon>
    </lineage>
</organism>
<dbReference type="AlphaFoldDB" id="A0A507FL66"/>
<evidence type="ECO:0000313" key="7">
    <source>
        <dbReference type="Proteomes" id="UP000320333"/>
    </source>
</evidence>
<comment type="subcellular location">
    <subcellularLocation>
        <location evidence="1">Nucleus</location>
    </subcellularLocation>
</comment>
<evidence type="ECO:0000313" key="6">
    <source>
        <dbReference type="EMBL" id="TPX76450.1"/>
    </source>
</evidence>
<feature type="compositionally biased region" description="Polar residues" evidence="5">
    <location>
        <begin position="30"/>
        <end position="40"/>
    </location>
</feature>
<keyword evidence="3" id="KW-0539">Nucleus</keyword>
<comment type="caution">
    <text evidence="6">The sequence shown here is derived from an EMBL/GenBank/DDBJ whole genome shotgun (WGS) entry which is preliminary data.</text>
</comment>